<evidence type="ECO:0000313" key="1">
    <source>
        <dbReference type="EMBL" id="AXC50063.1"/>
    </source>
</evidence>
<protein>
    <submittedName>
        <fullName evidence="1">Uncharacterized protein</fullName>
    </submittedName>
</protein>
<dbReference type="KEGG" id="pars:DRW48_10495"/>
<organism evidence="1 2">
    <name type="scientific">Paracoccus suum</name>
    <dbReference type="NCBI Taxonomy" id="2259340"/>
    <lineage>
        <taxon>Bacteria</taxon>
        <taxon>Pseudomonadati</taxon>
        <taxon>Pseudomonadota</taxon>
        <taxon>Alphaproteobacteria</taxon>
        <taxon>Rhodobacterales</taxon>
        <taxon>Paracoccaceae</taxon>
        <taxon>Paracoccus</taxon>
    </lineage>
</organism>
<dbReference type="Proteomes" id="UP000252023">
    <property type="component" value="Chromosome"/>
</dbReference>
<accession>A0A344PL08</accession>
<dbReference type="OrthoDB" id="7433579at2"/>
<keyword evidence="2" id="KW-1185">Reference proteome</keyword>
<sequence>MRFSLVVLVALGVSACVDVNDTEVNARPAAVTSKDRGYIQSAIVDSLKDPGSAQLRNVAAFDLSNGQGRAICGEINGKNSFGAYIGYKPFYLRIRDGALASRFVGSGAKYDLDGQMAIEACSLAATGRMKVKA</sequence>
<dbReference type="RefSeq" id="WP_114076382.1">
    <property type="nucleotide sequence ID" value="NZ_CP030918.1"/>
</dbReference>
<gene>
    <name evidence="1" type="ORF">DRW48_10495</name>
</gene>
<name>A0A344PL08_9RHOB</name>
<dbReference type="PROSITE" id="PS51257">
    <property type="entry name" value="PROKAR_LIPOPROTEIN"/>
    <property type="match status" value="1"/>
</dbReference>
<proteinExistence type="predicted"/>
<evidence type="ECO:0000313" key="2">
    <source>
        <dbReference type="Proteomes" id="UP000252023"/>
    </source>
</evidence>
<reference evidence="2" key="1">
    <citation type="submission" date="2018-07" db="EMBL/GenBank/DDBJ databases">
        <title>Genome sequencing of Paracoccus sp. SC2-6.</title>
        <authorList>
            <person name="Heo J."/>
            <person name="Kim S.-J."/>
            <person name="Kwon S.-W."/>
        </authorList>
    </citation>
    <scope>NUCLEOTIDE SEQUENCE [LARGE SCALE GENOMIC DNA]</scope>
    <source>
        <strain evidence="2">SC2-6</strain>
    </source>
</reference>
<dbReference type="AlphaFoldDB" id="A0A344PL08"/>
<dbReference type="EMBL" id="CP030918">
    <property type="protein sequence ID" value="AXC50063.1"/>
    <property type="molecule type" value="Genomic_DNA"/>
</dbReference>